<name>A0A2S9K7I2_9BURK</name>
<dbReference type="HAMAP" id="MF_00169">
    <property type="entry name" value="AroQ"/>
    <property type="match status" value="1"/>
</dbReference>
<evidence type="ECO:0000256" key="3">
    <source>
        <dbReference type="ARBA" id="ARBA00004902"/>
    </source>
</evidence>
<comment type="pathway">
    <text evidence="3 8">Metabolic intermediate biosynthesis; chorismate biosynthesis; chorismate from D-erythrose 4-phosphate and phosphoenolpyruvate: step 3/7.</text>
</comment>
<comment type="function">
    <text evidence="2 8">Catalyzes a trans-dehydration via an enolate intermediate.</text>
</comment>
<dbReference type="EC" id="4.2.1.10" evidence="6 8"/>
<protein>
    <recommendedName>
        <fullName evidence="6 8">3-dehydroquinate dehydratase</fullName>
        <shortName evidence="8">3-dehydroquinase</shortName>
        <ecNumber evidence="6 8">4.2.1.10</ecNumber>
    </recommendedName>
    <alternativeName>
        <fullName evidence="8">Type II DHQase</fullName>
    </alternativeName>
</protein>
<feature type="site" description="Transition state stabilizer" evidence="8 11">
    <location>
        <position position="18"/>
    </location>
</feature>
<comment type="catalytic activity">
    <reaction evidence="1 8">
        <text>3-dehydroquinate = 3-dehydroshikimate + H2O</text>
        <dbReference type="Rhea" id="RHEA:21096"/>
        <dbReference type="ChEBI" id="CHEBI:15377"/>
        <dbReference type="ChEBI" id="CHEBI:16630"/>
        <dbReference type="ChEBI" id="CHEBI:32364"/>
        <dbReference type="EC" id="4.2.1.10"/>
    </reaction>
</comment>
<gene>
    <name evidence="8 12" type="primary">aroQ</name>
    <name evidence="12" type="ORF">C6P64_03510</name>
</gene>
<dbReference type="Pfam" id="PF01220">
    <property type="entry name" value="DHquinase_II"/>
    <property type="match status" value="1"/>
</dbReference>
<dbReference type="PANTHER" id="PTHR21272:SF3">
    <property type="entry name" value="CATABOLIC 3-DEHYDROQUINASE"/>
    <property type="match status" value="1"/>
</dbReference>
<dbReference type="InterPro" id="IPR036441">
    <property type="entry name" value="DHquinase_II_sf"/>
</dbReference>
<organism evidence="12 13">
    <name type="scientific">Malikia granosa</name>
    <dbReference type="NCBI Taxonomy" id="263067"/>
    <lineage>
        <taxon>Bacteria</taxon>
        <taxon>Pseudomonadati</taxon>
        <taxon>Pseudomonadota</taxon>
        <taxon>Betaproteobacteria</taxon>
        <taxon>Burkholderiales</taxon>
        <taxon>Comamonadaceae</taxon>
        <taxon>Malikia</taxon>
    </lineage>
</organism>
<dbReference type="InterPro" id="IPR018509">
    <property type="entry name" value="DHquinase_II_CS"/>
</dbReference>
<evidence type="ECO:0000313" key="12">
    <source>
        <dbReference type="EMBL" id="PRD66374.1"/>
    </source>
</evidence>
<sequence>MKKILILNGPNLNLLGTREPVQYGHTTLADVEAFCQAHGKQIGYEVECFQSNWEGALLDKIHEYGRLYKAGEALGIVFNPGAFTHTSIALHDAIKGVEPLPVIECHISNVHAREEFRHHSWVSPAAAGIVVGFGVDGYLVAIDGLVRKFVNSAARKA</sequence>
<reference evidence="12 13" key="1">
    <citation type="submission" date="2018-03" db="EMBL/GenBank/DDBJ databases">
        <title>Comparative genomics illustrates the genes involved in a hyperalkaliphilic mechanisms of Serpentinomonas isolated from highly-alkaline calcium-rich serpentinized springs.</title>
        <authorList>
            <person name="Suzuki S."/>
            <person name="Ishii S."/>
            <person name="Walworth N."/>
            <person name="Bird L."/>
            <person name="Kuenen J.G."/>
            <person name="Nealson K.H."/>
        </authorList>
    </citation>
    <scope>NUCLEOTIDE SEQUENCE [LARGE SCALE GENOMIC DNA]</scope>
    <source>
        <strain evidence="12 13">P1</strain>
    </source>
</reference>
<feature type="binding site" evidence="8 10">
    <location>
        <position position="79"/>
    </location>
    <ligand>
        <name>substrate</name>
    </ligand>
</feature>
<keyword evidence="7 8" id="KW-0456">Lyase</keyword>
<comment type="caution">
    <text evidence="12">The sequence shown here is derived from an EMBL/GenBank/DDBJ whole genome shotgun (WGS) entry which is preliminary data.</text>
</comment>
<dbReference type="Gene3D" id="3.40.50.9100">
    <property type="entry name" value="Dehydroquinase, class II"/>
    <property type="match status" value="1"/>
</dbReference>
<dbReference type="GO" id="GO:0008652">
    <property type="term" value="P:amino acid biosynthetic process"/>
    <property type="evidence" value="ECO:0007669"/>
    <property type="project" value="UniProtKB-KW"/>
</dbReference>
<dbReference type="PIRSF" id="PIRSF001399">
    <property type="entry name" value="DHquinase_II"/>
    <property type="match status" value="1"/>
</dbReference>
<feature type="active site" description="Proton donor" evidence="8 9">
    <location>
        <position position="106"/>
    </location>
</feature>
<dbReference type="PANTHER" id="PTHR21272">
    <property type="entry name" value="CATABOLIC 3-DEHYDROQUINASE"/>
    <property type="match status" value="1"/>
</dbReference>
<dbReference type="Proteomes" id="UP000238589">
    <property type="component" value="Unassembled WGS sequence"/>
</dbReference>
<dbReference type="RefSeq" id="WP_105747214.1">
    <property type="nucleotide sequence ID" value="NZ_PVLQ01000012.1"/>
</dbReference>
<feature type="binding site" evidence="8 10">
    <location>
        <position position="117"/>
    </location>
    <ligand>
        <name>substrate</name>
    </ligand>
</feature>
<keyword evidence="8" id="KW-0028">Amino-acid biosynthesis</keyword>
<dbReference type="SUPFAM" id="SSF52304">
    <property type="entry name" value="Type II 3-dehydroquinate dehydratase"/>
    <property type="match status" value="1"/>
</dbReference>
<dbReference type="AlphaFoldDB" id="A0A2S9K7I2"/>
<evidence type="ECO:0000256" key="8">
    <source>
        <dbReference type="HAMAP-Rule" id="MF_00169"/>
    </source>
</evidence>
<dbReference type="EMBL" id="PVLQ01000012">
    <property type="protein sequence ID" value="PRD66374.1"/>
    <property type="molecule type" value="Genomic_DNA"/>
</dbReference>
<feature type="binding site" evidence="8 10">
    <location>
        <position position="92"/>
    </location>
    <ligand>
        <name>substrate</name>
    </ligand>
</feature>
<evidence type="ECO:0000256" key="9">
    <source>
        <dbReference type="PIRSR" id="PIRSR001399-1"/>
    </source>
</evidence>
<dbReference type="PROSITE" id="PS01029">
    <property type="entry name" value="DEHYDROQUINASE_II"/>
    <property type="match status" value="1"/>
</dbReference>
<keyword evidence="13" id="KW-1185">Reference proteome</keyword>
<dbReference type="GO" id="GO:0003855">
    <property type="term" value="F:3-dehydroquinate dehydratase activity"/>
    <property type="evidence" value="ECO:0007669"/>
    <property type="project" value="UniProtKB-UniRule"/>
</dbReference>
<dbReference type="UniPathway" id="UPA00053">
    <property type="reaction ID" value="UER00086"/>
</dbReference>
<dbReference type="GO" id="GO:0009423">
    <property type="term" value="P:chorismate biosynthetic process"/>
    <property type="evidence" value="ECO:0007669"/>
    <property type="project" value="UniProtKB-UniRule"/>
</dbReference>
<evidence type="ECO:0000256" key="6">
    <source>
        <dbReference type="ARBA" id="ARBA00012060"/>
    </source>
</evidence>
<comment type="subunit">
    <text evidence="5 8">Homododecamer.</text>
</comment>
<evidence type="ECO:0000256" key="5">
    <source>
        <dbReference type="ARBA" id="ARBA00011193"/>
    </source>
</evidence>
<feature type="binding site" evidence="8 10">
    <location>
        <begin position="107"/>
        <end position="108"/>
    </location>
    <ligand>
        <name>substrate</name>
    </ligand>
</feature>
<keyword evidence="8" id="KW-0057">Aromatic amino acid biosynthesis</keyword>
<dbReference type="OrthoDB" id="9790793at2"/>
<evidence type="ECO:0000256" key="11">
    <source>
        <dbReference type="PIRSR" id="PIRSR001399-3"/>
    </source>
</evidence>
<dbReference type="GO" id="GO:0019631">
    <property type="term" value="P:quinate catabolic process"/>
    <property type="evidence" value="ECO:0007669"/>
    <property type="project" value="TreeGrafter"/>
</dbReference>
<dbReference type="NCBIfam" id="TIGR01088">
    <property type="entry name" value="aroQ"/>
    <property type="match status" value="1"/>
</dbReference>
<evidence type="ECO:0000256" key="10">
    <source>
        <dbReference type="PIRSR" id="PIRSR001399-2"/>
    </source>
</evidence>
<dbReference type="GO" id="GO:0009073">
    <property type="term" value="P:aromatic amino acid family biosynthetic process"/>
    <property type="evidence" value="ECO:0007669"/>
    <property type="project" value="UniProtKB-KW"/>
</dbReference>
<evidence type="ECO:0000256" key="4">
    <source>
        <dbReference type="ARBA" id="ARBA00011037"/>
    </source>
</evidence>
<dbReference type="CDD" id="cd00466">
    <property type="entry name" value="DHQase_II"/>
    <property type="match status" value="1"/>
</dbReference>
<proteinExistence type="inferred from homology"/>
<evidence type="ECO:0000313" key="13">
    <source>
        <dbReference type="Proteomes" id="UP000238589"/>
    </source>
</evidence>
<accession>A0A2S9K7I2</accession>
<dbReference type="NCBIfam" id="NF003807">
    <property type="entry name" value="PRK05395.1-4"/>
    <property type="match status" value="1"/>
</dbReference>
<dbReference type="InterPro" id="IPR001874">
    <property type="entry name" value="DHquinase_II"/>
</dbReference>
<evidence type="ECO:0000256" key="7">
    <source>
        <dbReference type="ARBA" id="ARBA00023239"/>
    </source>
</evidence>
<evidence type="ECO:0000256" key="1">
    <source>
        <dbReference type="ARBA" id="ARBA00001864"/>
    </source>
</evidence>
<evidence type="ECO:0000256" key="2">
    <source>
        <dbReference type="ARBA" id="ARBA00003924"/>
    </source>
</evidence>
<feature type="active site" description="Proton acceptor" evidence="8 9">
    <location>
        <position position="23"/>
    </location>
</feature>
<dbReference type="NCBIfam" id="NF003806">
    <property type="entry name" value="PRK05395.1-3"/>
    <property type="match status" value="1"/>
</dbReference>
<comment type="similarity">
    <text evidence="4 8">Belongs to the type-II 3-dehydroquinase family.</text>
</comment>
<feature type="binding site" evidence="8 10">
    <location>
        <position position="85"/>
    </location>
    <ligand>
        <name>substrate</name>
    </ligand>
</feature>
<dbReference type="NCBIfam" id="NF003805">
    <property type="entry name" value="PRK05395.1-2"/>
    <property type="match status" value="1"/>
</dbReference>